<feature type="domain" description="VPS9" evidence="2">
    <location>
        <begin position="272"/>
        <end position="436"/>
    </location>
</feature>
<proteinExistence type="predicted"/>
<dbReference type="EMBL" id="KV454003">
    <property type="protein sequence ID" value="ODQ46508.1"/>
    <property type="molecule type" value="Genomic_DNA"/>
</dbReference>
<feature type="region of interest" description="Disordered" evidence="1">
    <location>
        <begin position="636"/>
        <end position="668"/>
    </location>
</feature>
<feature type="compositionally biased region" description="Low complexity" evidence="1">
    <location>
        <begin position="84"/>
        <end position="93"/>
    </location>
</feature>
<dbReference type="Gene3D" id="1.20.1050.80">
    <property type="entry name" value="VPS9 domain"/>
    <property type="match status" value="1"/>
</dbReference>
<keyword evidence="4" id="KW-1185">Reference proteome</keyword>
<dbReference type="GeneID" id="30180006"/>
<dbReference type="SUPFAM" id="SSF109993">
    <property type="entry name" value="VPS9 domain"/>
    <property type="match status" value="1"/>
</dbReference>
<dbReference type="InterPro" id="IPR003123">
    <property type="entry name" value="VPS9"/>
</dbReference>
<sequence>MFHTPPVKSDWQPEASIANSYDVGNVDSNSNYSDNDSQPATLDTDDAKDILQHSPLEIGDDVLSKVTPNIAVKNGNGGGKGLDSNSNSATTATITRKSADRESTHTVTPMHLAPNPVDPLRSPALDFQNDLPTSTDAIAAVAAGSTGIPDQTVSDNSSFIESFDIVTEADLPMQLVKLYESFLKELKEPKFERSLASFEIAELFQTFYQRFHVGCTQYIEQEGKYELHDPHHTDIGYQYYRYNLILERILCDKFYSQIIFPLKNMEIDEYEKEFNDQFCDKLGCLSSLDIHFQNLDIDLPENIEAEFINHLDDRILPEFELLTAERSPTLKMKYLIRIHKKIGEIIHDITKSSKFSKTLNTDIYLPILIFTIIKLKELRAYFLVRQLNLMKRFSNEYIFENSVESFQIEKGKLLYVCANFEAAISYLSSVTLDNLDMPLPSEDINLLPGSLKDRDELLNLLTVPLKLESIEDEVSAFKESNPLLMTSSLKNDASIGSPTLTTSLSNITNSWVDYSKVSLPSVINADQGLKSISQAIDSSLKNIMGKVSRIGGSSDDIMRYVGSNEITNDGHDVNYDITYEDYDENTTQHGNDTNTHTEAGSASATDDGTDNTLSDSLLRQLEENLVFEQTVGGGSIRTIKGSEHSQDTEVTCPTTALPPVGDPAENSHRKIPSIQEETPFPDQYGELASSSIVGGPSSFTSYTKSALREVRDRTESTVSVGTQGTQEGSIISKLTTSVGGVMKNFRPVSASSSTTSLNMHLTDGGMAATTTATSTAAAAAHPAASGLERSTSVGYLATTPNKNAARPSTVNMRSRATSFMSTSLFGSPSNQSFVNEANNSTTALNTSAVANTSVPGLTPSSPSRDYRNSIFSSLESAFDNVRNRSRDNSLVQGPAAPLSSTTAVPDGAPALTPTSSAPVPPSAGHTRLLDEVAKFKRFDKPFEQMTVTDLIEMYTNYQYILSRL</sequence>
<feature type="compositionally biased region" description="Polar residues" evidence="1">
    <location>
        <begin position="585"/>
        <end position="613"/>
    </location>
</feature>
<dbReference type="Proteomes" id="UP000094455">
    <property type="component" value="Unassembled WGS sequence"/>
</dbReference>
<accession>A0A1E3NLQ9</accession>
<dbReference type="InterPro" id="IPR037191">
    <property type="entry name" value="VPS9_dom_sf"/>
</dbReference>
<dbReference type="STRING" id="763406.A0A1E3NLQ9"/>
<reference evidence="3 4" key="1">
    <citation type="journal article" date="2016" name="Proc. Natl. Acad. Sci. U.S.A.">
        <title>Comparative genomics of biotechnologically important yeasts.</title>
        <authorList>
            <person name="Riley R."/>
            <person name="Haridas S."/>
            <person name="Wolfe K.H."/>
            <person name="Lopes M.R."/>
            <person name="Hittinger C.T."/>
            <person name="Goeker M."/>
            <person name="Salamov A.A."/>
            <person name="Wisecaver J.H."/>
            <person name="Long T.M."/>
            <person name="Calvey C.H."/>
            <person name="Aerts A.L."/>
            <person name="Barry K.W."/>
            <person name="Choi C."/>
            <person name="Clum A."/>
            <person name="Coughlan A.Y."/>
            <person name="Deshpande S."/>
            <person name="Douglass A.P."/>
            <person name="Hanson S.J."/>
            <person name="Klenk H.-P."/>
            <person name="LaButti K.M."/>
            <person name="Lapidus A."/>
            <person name="Lindquist E.A."/>
            <person name="Lipzen A.M."/>
            <person name="Meier-Kolthoff J.P."/>
            <person name="Ohm R.A."/>
            <person name="Otillar R.P."/>
            <person name="Pangilinan J.L."/>
            <person name="Peng Y."/>
            <person name="Rokas A."/>
            <person name="Rosa C.A."/>
            <person name="Scheuner C."/>
            <person name="Sibirny A.A."/>
            <person name="Slot J.C."/>
            <person name="Stielow J.B."/>
            <person name="Sun H."/>
            <person name="Kurtzman C.P."/>
            <person name="Blackwell M."/>
            <person name="Grigoriev I.V."/>
            <person name="Jeffries T.W."/>
        </authorList>
    </citation>
    <scope>NUCLEOTIDE SEQUENCE [LARGE SCALE GENOMIC DNA]</scope>
    <source>
        <strain evidence="3 4">NRRL Y-2026</strain>
    </source>
</reference>
<dbReference type="Pfam" id="PF02204">
    <property type="entry name" value="VPS9"/>
    <property type="match status" value="1"/>
</dbReference>
<feature type="region of interest" description="Disordered" evidence="1">
    <location>
        <begin position="1"/>
        <end position="44"/>
    </location>
</feature>
<evidence type="ECO:0000313" key="4">
    <source>
        <dbReference type="Proteomes" id="UP000094455"/>
    </source>
</evidence>
<feature type="region of interest" description="Disordered" evidence="1">
    <location>
        <begin position="74"/>
        <end position="118"/>
    </location>
</feature>
<evidence type="ECO:0000256" key="1">
    <source>
        <dbReference type="SAM" id="MobiDB-lite"/>
    </source>
</evidence>
<dbReference type="AlphaFoldDB" id="A0A1E3NLQ9"/>
<feature type="compositionally biased region" description="Low complexity" evidence="1">
    <location>
        <begin position="22"/>
        <end position="37"/>
    </location>
</feature>
<evidence type="ECO:0000313" key="3">
    <source>
        <dbReference type="EMBL" id="ODQ46508.1"/>
    </source>
</evidence>
<feature type="compositionally biased region" description="Low complexity" evidence="1">
    <location>
        <begin position="908"/>
        <end position="917"/>
    </location>
</feature>
<organism evidence="3 4">
    <name type="scientific">Pichia membranifaciens NRRL Y-2026</name>
    <dbReference type="NCBI Taxonomy" id="763406"/>
    <lineage>
        <taxon>Eukaryota</taxon>
        <taxon>Fungi</taxon>
        <taxon>Dikarya</taxon>
        <taxon>Ascomycota</taxon>
        <taxon>Saccharomycotina</taxon>
        <taxon>Pichiomycetes</taxon>
        <taxon>Pichiales</taxon>
        <taxon>Pichiaceae</taxon>
        <taxon>Pichia</taxon>
    </lineage>
</organism>
<feature type="region of interest" description="Disordered" evidence="1">
    <location>
        <begin position="583"/>
        <end position="613"/>
    </location>
</feature>
<protein>
    <recommendedName>
        <fullName evidence="2">VPS9 domain-containing protein</fullName>
    </recommendedName>
</protein>
<feature type="region of interest" description="Disordered" evidence="1">
    <location>
        <begin position="885"/>
        <end position="924"/>
    </location>
</feature>
<dbReference type="OrthoDB" id="10264848at2759"/>
<dbReference type="PROSITE" id="PS51205">
    <property type="entry name" value="VPS9"/>
    <property type="match status" value="1"/>
</dbReference>
<gene>
    <name evidence="3" type="ORF">PICMEDRAFT_58798</name>
</gene>
<evidence type="ECO:0000259" key="2">
    <source>
        <dbReference type="PROSITE" id="PS51205"/>
    </source>
</evidence>
<dbReference type="RefSeq" id="XP_019017621.1">
    <property type="nucleotide sequence ID" value="XM_019163319.1"/>
</dbReference>
<name>A0A1E3NLQ9_9ASCO</name>